<dbReference type="PANTHER" id="PTHR38432">
    <property type="entry name" value="TELA-LIKE PROTEIN SAOUHSC_01408"/>
    <property type="match status" value="1"/>
</dbReference>
<gene>
    <name evidence="3" type="ORF">LOKO_02374</name>
</gene>
<feature type="region of interest" description="Disordered" evidence="2">
    <location>
        <begin position="24"/>
        <end position="44"/>
    </location>
</feature>
<accession>A0A120JW75</accession>
<evidence type="ECO:0000256" key="2">
    <source>
        <dbReference type="SAM" id="MobiDB-lite"/>
    </source>
</evidence>
<dbReference type="EMBL" id="CP014226">
    <property type="protein sequence ID" value="AMD01434.1"/>
    <property type="molecule type" value="Genomic_DNA"/>
</dbReference>
<evidence type="ECO:0000313" key="4">
    <source>
        <dbReference type="Proteomes" id="UP000063387"/>
    </source>
</evidence>
<dbReference type="Pfam" id="PF05816">
    <property type="entry name" value="TelA"/>
    <property type="match status" value="1"/>
</dbReference>
<reference evidence="3 4" key="1">
    <citation type="journal article" date="2016" name="Genome Announc.">
        <title>Draft Genome Sequence of 'Halomonas chromatireducens' Strain AGD 8-3, a Haloalkaliphilic Chromate- and Selenite-Reducing Gammaproteobacterium.</title>
        <authorList>
            <person name="Sharko F.S."/>
            <person name="Shapovalova A.A."/>
            <person name="Tsygankova S.V."/>
            <person name="Komova A.V."/>
            <person name="Boulygina E.S."/>
            <person name="Teslyuk A.B."/>
            <person name="Gotovtsev P.M."/>
            <person name="Namsaraev Z.B."/>
            <person name="Khijniak T.V."/>
            <person name="Nedoluzhko A.V."/>
            <person name="Vasilov R.G."/>
        </authorList>
    </citation>
    <scope>NUCLEOTIDE SEQUENCE [LARGE SCALE GENOMIC DNA]</scope>
    <source>
        <strain evidence="3 4">AGD 8-3</strain>
    </source>
</reference>
<feature type="region of interest" description="Disordered" evidence="2">
    <location>
        <begin position="377"/>
        <end position="409"/>
    </location>
</feature>
<dbReference type="Proteomes" id="UP000063387">
    <property type="component" value="Chromosome"/>
</dbReference>
<proteinExistence type="inferred from homology"/>
<comment type="similarity">
    <text evidence="1">Belongs to the TelA family.</text>
</comment>
<organism evidence="3 4">
    <name type="scientific">Halomonas chromatireducens</name>
    <dbReference type="NCBI Taxonomy" id="507626"/>
    <lineage>
        <taxon>Bacteria</taxon>
        <taxon>Pseudomonadati</taxon>
        <taxon>Pseudomonadota</taxon>
        <taxon>Gammaproteobacteria</taxon>
        <taxon>Oceanospirillales</taxon>
        <taxon>Halomonadaceae</taxon>
        <taxon>Halomonas</taxon>
    </lineage>
</organism>
<feature type="compositionally biased region" description="Acidic residues" evidence="2">
    <location>
        <begin position="28"/>
        <end position="44"/>
    </location>
</feature>
<reference evidence="3 4" key="2">
    <citation type="submission" date="2016-02" db="EMBL/GenBank/DDBJ databases">
        <authorList>
            <person name="Wen L."/>
            <person name="He K."/>
            <person name="Yang H."/>
        </authorList>
    </citation>
    <scope>NUCLEOTIDE SEQUENCE [LARGE SCALE GENOMIC DNA]</scope>
    <source>
        <strain evidence="3 4">AGD 8-3</strain>
    </source>
</reference>
<dbReference type="KEGG" id="hco:LOKO_02374"/>
<dbReference type="PANTHER" id="PTHR38432:SF1">
    <property type="entry name" value="TELA-LIKE PROTEIN SAOUHSC_01408"/>
    <property type="match status" value="1"/>
</dbReference>
<name>A0A120JW75_9GAMM</name>
<dbReference type="AlphaFoldDB" id="A0A120JW75"/>
<dbReference type="STRING" id="507626.LOKO_02374"/>
<dbReference type="InterPro" id="IPR008863">
    <property type="entry name" value="Toxic_anion-R_TelA"/>
</dbReference>
<dbReference type="OrthoDB" id="1654346at2"/>
<feature type="compositionally biased region" description="Basic and acidic residues" evidence="2">
    <location>
        <begin position="396"/>
        <end position="409"/>
    </location>
</feature>
<sequence>MNQSSGRGSRLSLPPVEEIASELVESLPEVEEEATPGADDPELSEMADAFVEEVLASGEDGAALERQRRAVDEMGLELQQQAAHKSEMLQTPLKKLAHQGDDGGPVARALVDLRGRMEELDPQQHRLSPNRLDRLLARIPGAGSRVQRYFRKFENAQQALDAIIADLESGRDMLHRDNLTLNDDQEALRELMGRLQRQVGLGRLIDRRLQQALSGLVADHPQRPFIEEELLFPLRQRIVDLQQQMAVSQQGVLALEVIIRNNRELIRGVDRAIHVTVSALTVAVAVAMALANQRLVLDRVESLNTTTSDMIAGTARALRHQGVEIQTRAASAQLDMEALEQAFGDVMGAIDDLSRYRQEALPRLDEQITRLAKLSRQGGEAIDRLQRGSEAQPESVEEKTSPSERRGDS</sequence>
<dbReference type="PATRIC" id="fig|507626.3.peg.2369"/>
<dbReference type="RefSeq" id="WP_066449341.1">
    <property type="nucleotide sequence ID" value="NZ_CP014226.1"/>
</dbReference>
<keyword evidence="4" id="KW-1185">Reference proteome</keyword>
<evidence type="ECO:0000313" key="3">
    <source>
        <dbReference type="EMBL" id="AMD01434.1"/>
    </source>
</evidence>
<evidence type="ECO:0000256" key="1">
    <source>
        <dbReference type="ARBA" id="ARBA00005541"/>
    </source>
</evidence>
<protein>
    <submittedName>
        <fullName evidence="3">TelA-like protein</fullName>
    </submittedName>
</protein>